<dbReference type="OrthoDB" id="384721at2"/>
<name>A0A0R1M721_9LACO</name>
<evidence type="ECO:0000313" key="3">
    <source>
        <dbReference type="Proteomes" id="UP000051621"/>
    </source>
</evidence>
<dbReference type="PROSITE" id="PS51704">
    <property type="entry name" value="GP_PDE"/>
    <property type="match status" value="1"/>
</dbReference>
<dbReference type="Gene3D" id="3.20.20.190">
    <property type="entry name" value="Phosphatidylinositol (PI) phosphodiesterase"/>
    <property type="match status" value="1"/>
</dbReference>
<accession>A0A0R1M721</accession>
<dbReference type="STRING" id="1423731.FC81_GL001943"/>
<sequence>MLKHTLIFGHRGCPQKFPENSLAGFNYGLQHHIDGIEFDVHLTKDNIPVIMHDETVDRTTNGTGEIASYTFSELRRFNLKNAEPIPSLAELLKLVAQQPVHLNLEFKTDKTNYKHIEEIVLALVKKTKLRFPIIFSSFNLTTLKNCYQIDPQQQYCWLTKDLVDNAAEFVRENNLAGLHLQHYQPTNILQRLWTIDNKEDARHLFQLGVAGLITDDFEQMHALQEQLYSSQEAI</sequence>
<comment type="caution">
    <text evidence="2">The sequence shown here is derived from an EMBL/GenBank/DDBJ whole genome shotgun (WGS) entry which is preliminary data.</text>
</comment>
<dbReference type="PANTHER" id="PTHR46211">
    <property type="entry name" value="GLYCEROPHOSPHORYL DIESTER PHOSPHODIESTERASE"/>
    <property type="match status" value="1"/>
</dbReference>
<dbReference type="RefSeq" id="WP_057745821.1">
    <property type="nucleotide sequence ID" value="NZ_AZEF01000041.1"/>
</dbReference>
<keyword evidence="3" id="KW-1185">Reference proteome</keyword>
<evidence type="ECO:0000259" key="1">
    <source>
        <dbReference type="PROSITE" id="PS51704"/>
    </source>
</evidence>
<evidence type="ECO:0000313" key="2">
    <source>
        <dbReference type="EMBL" id="KRL00586.1"/>
    </source>
</evidence>
<dbReference type="InterPro" id="IPR017946">
    <property type="entry name" value="PLC-like_Pdiesterase_TIM-brl"/>
</dbReference>
<dbReference type="EMBL" id="AZEF01000041">
    <property type="protein sequence ID" value="KRL00586.1"/>
    <property type="molecule type" value="Genomic_DNA"/>
</dbReference>
<dbReference type="GO" id="GO:0008081">
    <property type="term" value="F:phosphoric diester hydrolase activity"/>
    <property type="evidence" value="ECO:0007669"/>
    <property type="project" value="InterPro"/>
</dbReference>
<protein>
    <submittedName>
        <fullName evidence="2">Glycerophosphodiester phosphodiesterase</fullName>
    </submittedName>
</protein>
<dbReference type="PANTHER" id="PTHR46211:SF1">
    <property type="entry name" value="GLYCEROPHOSPHODIESTER PHOSPHODIESTERASE, CYTOPLASMIC"/>
    <property type="match status" value="1"/>
</dbReference>
<dbReference type="AlphaFoldDB" id="A0A0R1M721"/>
<dbReference type="PATRIC" id="fig|1423731.3.peg.1998"/>
<organism evidence="2 3">
    <name type="scientific">Liquorilactobacillus capillatus DSM 19910</name>
    <dbReference type="NCBI Taxonomy" id="1423731"/>
    <lineage>
        <taxon>Bacteria</taxon>
        <taxon>Bacillati</taxon>
        <taxon>Bacillota</taxon>
        <taxon>Bacilli</taxon>
        <taxon>Lactobacillales</taxon>
        <taxon>Lactobacillaceae</taxon>
        <taxon>Liquorilactobacillus</taxon>
    </lineage>
</organism>
<proteinExistence type="predicted"/>
<dbReference type="InterPro" id="IPR030395">
    <property type="entry name" value="GP_PDE_dom"/>
</dbReference>
<dbReference type="Proteomes" id="UP000051621">
    <property type="component" value="Unassembled WGS sequence"/>
</dbReference>
<reference evidence="2 3" key="1">
    <citation type="journal article" date="2015" name="Genome Announc.">
        <title>Expanding the biotechnology potential of lactobacilli through comparative genomics of 213 strains and associated genera.</title>
        <authorList>
            <person name="Sun Z."/>
            <person name="Harris H.M."/>
            <person name="McCann A."/>
            <person name="Guo C."/>
            <person name="Argimon S."/>
            <person name="Zhang W."/>
            <person name="Yang X."/>
            <person name="Jeffery I.B."/>
            <person name="Cooney J.C."/>
            <person name="Kagawa T.F."/>
            <person name="Liu W."/>
            <person name="Song Y."/>
            <person name="Salvetti E."/>
            <person name="Wrobel A."/>
            <person name="Rasinkangas P."/>
            <person name="Parkhill J."/>
            <person name="Rea M.C."/>
            <person name="O'Sullivan O."/>
            <person name="Ritari J."/>
            <person name="Douillard F.P."/>
            <person name="Paul Ross R."/>
            <person name="Yang R."/>
            <person name="Briner A.E."/>
            <person name="Felis G.E."/>
            <person name="de Vos W.M."/>
            <person name="Barrangou R."/>
            <person name="Klaenhammer T.R."/>
            <person name="Caufield P.W."/>
            <person name="Cui Y."/>
            <person name="Zhang H."/>
            <person name="O'Toole P.W."/>
        </authorList>
    </citation>
    <scope>NUCLEOTIDE SEQUENCE [LARGE SCALE GENOMIC DNA]</scope>
    <source>
        <strain evidence="2 3">DSM 19910</strain>
    </source>
</reference>
<gene>
    <name evidence="2" type="ORF">FC81_GL001943</name>
</gene>
<dbReference type="GO" id="GO:0006629">
    <property type="term" value="P:lipid metabolic process"/>
    <property type="evidence" value="ECO:0007669"/>
    <property type="project" value="InterPro"/>
</dbReference>
<dbReference type="Pfam" id="PF03009">
    <property type="entry name" value="GDPD"/>
    <property type="match status" value="1"/>
</dbReference>
<feature type="domain" description="GP-PDE" evidence="1">
    <location>
        <begin position="5"/>
        <end position="224"/>
    </location>
</feature>
<dbReference type="SUPFAM" id="SSF51695">
    <property type="entry name" value="PLC-like phosphodiesterases"/>
    <property type="match status" value="1"/>
</dbReference>